<feature type="transmembrane region" description="Helical" evidence="1">
    <location>
        <begin position="100"/>
        <end position="122"/>
    </location>
</feature>
<protein>
    <submittedName>
        <fullName evidence="2">Uncharacterized protein</fullName>
    </submittedName>
</protein>
<dbReference type="AlphaFoldDB" id="A0A928VTU7"/>
<gene>
    <name evidence="2" type="ORF">IQ235_04450</name>
</gene>
<reference evidence="2" key="1">
    <citation type="submission" date="2020-10" db="EMBL/GenBank/DDBJ databases">
        <authorList>
            <person name="Castelo-Branco R."/>
            <person name="Eusebio N."/>
            <person name="Adriana R."/>
            <person name="Vieira A."/>
            <person name="Brugerolle De Fraissinette N."/>
            <person name="Rezende De Castro R."/>
            <person name="Schneider M.P."/>
            <person name="Vasconcelos V."/>
            <person name="Leao P.N."/>
        </authorList>
    </citation>
    <scope>NUCLEOTIDE SEQUENCE</scope>
    <source>
        <strain evidence="2">LEGE 11467</strain>
    </source>
</reference>
<feature type="transmembrane region" description="Helical" evidence="1">
    <location>
        <begin position="407"/>
        <end position="428"/>
    </location>
</feature>
<feature type="transmembrane region" description="Helical" evidence="1">
    <location>
        <begin position="320"/>
        <end position="342"/>
    </location>
</feature>
<keyword evidence="1" id="KW-1133">Transmembrane helix</keyword>
<feature type="transmembrane region" description="Helical" evidence="1">
    <location>
        <begin position="296"/>
        <end position="313"/>
    </location>
</feature>
<dbReference type="Proteomes" id="UP000621799">
    <property type="component" value="Unassembled WGS sequence"/>
</dbReference>
<evidence type="ECO:0000313" key="2">
    <source>
        <dbReference type="EMBL" id="MBE9040041.1"/>
    </source>
</evidence>
<feature type="transmembrane region" description="Helical" evidence="1">
    <location>
        <begin position="472"/>
        <end position="494"/>
    </location>
</feature>
<feature type="transmembrane region" description="Helical" evidence="1">
    <location>
        <begin position="156"/>
        <end position="174"/>
    </location>
</feature>
<evidence type="ECO:0000313" key="3">
    <source>
        <dbReference type="Proteomes" id="UP000621799"/>
    </source>
</evidence>
<feature type="transmembrane region" description="Helical" evidence="1">
    <location>
        <begin position="218"/>
        <end position="238"/>
    </location>
</feature>
<keyword evidence="1" id="KW-0472">Membrane</keyword>
<feature type="transmembrane region" description="Helical" evidence="1">
    <location>
        <begin position="374"/>
        <end position="395"/>
    </location>
</feature>
<keyword evidence="1" id="KW-0812">Transmembrane</keyword>
<evidence type="ECO:0000256" key="1">
    <source>
        <dbReference type="SAM" id="Phobius"/>
    </source>
</evidence>
<dbReference type="EMBL" id="JADEXN010000050">
    <property type="protein sequence ID" value="MBE9040041.1"/>
    <property type="molecule type" value="Genomic_DNA"/>
</dbReference>
<organism evidence="2 3">
    <name type="scientific">Zarconia navalis LEGE 11467</name>
    <dbReference type="NCBI Taxonomy" id="1828826"/>
    <lineage>
        <taxon>Bacteria</taxon>
        <taxon>Bacillati</taxon>
        <taxon>Cyanobacteriota</taxon>
        <taxon>Cyanophyceae</taxon>
        <taxon>Oscillatoriophycideae</taxon>
        <taxon>Oscillatoriales</taxon>
        <taxon>Oscillatoriales incertae sedis</taxon>
        <taxon>Zarconia</taxon>
        <taxon>Zarconia navalis</taxon>
    </lineage>
</organism>
<name>A0A928VTU7_9CYAN</name>
<feature type="transmembrane region" description="Helical" evidence="1">
    <location>
        <begin position="259"/>
        <end position="284"/>
    </location>
</feature>
<keyword evidence="3" id="KW-1185">Reference proteome</keyword>
<accession>A0A928VTU7</accession>
<sequence>MSVFKPRLKPNPIAILGVILISWIVIVPIVNGIQLPLEKEARSIVSYTNIKNLSPYTDYLKFFLLLLFPPLVAAIGLTLKRDVWQSIFRVLLTLFTRKKWVFSLTIVLAIFWTIYVSFIVVADWGIPDWNSAVIDPFHEGEYLGLLPNFTQLDRPFLRTFFIHGFGLDALPSLVADRLASQNNTIALTRFFYCVENALACAAYFWLLWEIVSSVKLKAYKIQVFSIVLIIFCVLENFLYKTYGGRDLVFMMQLALVVRYFRVAIPPAIYSFKQTIFLSVLVGASLPLSFLHTYDRAAYFVPVYLVASALTFCFGKRNMRVWIGGSGLGIFLVLLLEIATLGIEQVLEVFAQVTYWSKYGKYIAFLPLTDIQLNYFSFLDWFGILVLSATIVYLVWDYSIYHPKRDFFTQHYLTLILLIASLTYMRILLDRSPGRGPFAAMVTAFLLVYLMLKSYQTYFEASIIQSTIAPTAKLFFVLFLIAAIAAEPGFNIFSYGGRVQEFYQSLGKPDSELVVPHYLEAWNTLQPEIDRQSCFYTLTSEGLWYYLFDKPSCSKINYLYYVRPPETQEAVIREIDERQPNIILFSNSMWSNAIDGVPILDSASRVYQYFLQQYQPYRIISDHWFWQRRSKKIAFDSVSSNTLGSADTLCYTPPDCRLTAQLEELEIDMGDTASLNGWTTLSPQGSPFDAVYLSYGQENQLVSAARINPDLRWTLTIPTMSLPEGDNIFRVWSYDRTQDKLVQIGSDLPVEMDD</sequence>
<dbReference type="RefSeq" id="WP_264320299.1">
    <property type="nucleotide sequence ID" value="NZ_JADEXN010000050.1"/>
</dbReference>
<proteinExistence type="predicted"/>
<feature type="transmembrane region" description="Helical" evidence="1">
    <location>
        <begin position="59"/>
        <end position="79"/>
    </location>
</feature>
<feature type="transmembrane region" description="Helical" evidence="1">
    <location>
        <begin position="186"/>
        <end position="206"/>
    </location>
</feature>
<comment type="caution">
    <text evidence="2">The sequence shown here is derived from an EMBL/GenBank/DDBJ whole genome shotgun (WGS) entry which is preliminary data.</text>
</comment>
<feature type="transmembrane region" description="Helical" evidence="1">
    <location>
        <begin position="12"/>
        <end position="33"/>
    </location>
</feature>
<feature type="transmembrane region" description="Helical" evidence="1">
    <location>
        <begin position="434"/>
        <end position="451"/>
    </location>
</feature>